<dbReference type="AlphaFoldDB" id="A0A2Z2KEZ7"/>
<dbReference type="RefSeq" id="WP_087916513.1">
    <property type="nucleotide sequence ID" value="NZ_CP021780.1"/>
</dbReference>
<evidence type="ECO:0008006" key="3">
    <source>
        <dbReference type="Google" id="ProtNLM"/>
    </source>
</evidence>
<protein>
    <recommendedName>
        <fullName evidence="3">Aminoglycoside phosphotransferase domain-containing protein</fullName>
    </recommendedName>
</protein>
<sequence>MTAVHDIPATINALCTMGIIETNTDAGDELSGTTDGVVCLLKVEDEPKYVLKYDDPRSIAAVQSLHKAYQNSQLLPKLYYTAPDQSFMLYAYVPGTTHTNRGPKKDWLALLVKELLNHYAIDPHAEHWGRVELPARHWRDFNEESLRYARMDVKGILPDEDYEVVRAIMDPISQADGRYLLHGDAGVHNFVYRESTLAGVIDPSPMFGPVTYDFTYAFCSSPDDLNVETLFAAYELLSFQPITRTQLIYEVLLQLYCRIGICSRFHPHELEEYLQAWAYWKAQVSL</sequence>
<dbReference type="InterPro" id="IPR011009">
    <property type="entry name" value="Kinase-like_dom_sf"/>
</dbReference>
<keyword evidence="2" id="KW-1185">Reference proteome</keyword>
<dbReference type="Proteomes" id="UP000249890">
    <property type="component" value="Chromosome"/>
</dbReference>
<dbReference type="OrthoDB" id="2363646at2"/>
<dbReference type="SUPFAM" id="SSF56112">
    <property type="entry name" value="Protein kinase-like (PK-like)"/>
    <property type="match status" value="1"/>
</dbReference>
<reference evidence="1 2" key="1">
    <citation type="submission" date="2017-06" db="EMBL/GenBank/DDBJ databases">
        <title>Complete genome sequence of Paenibacillus donghaensis KCTC 13049T isolated from East Sea sediment, South Korea.</title>
        <authorList>
            <person name="Jung B.K."/>
            <person name="Hong S.-J."/>
            <person name="Shin J.-H."/>
        </authorList>
    </citation>
    <scope>NUCLEOTIDE SEQUENCE [LARGE SCALE GENOMIC DNA]</scope>
    <source>
        <strain evidence="1 2">KCTC 13049</strain>
    </source>
</reference>
<dbReference type="EMBL" id="CP021780">
    <property type="protein sequence ID" value="ASA22515.1"/>
    <property type="molecule type" value="Genomic_DNA"/>
</dbReference>
<organism evidence="1 2">
    <name type="scientific">Paenibacillus donghaensis</name>
    <dbReference type="NCBI Taxonomy" id="414771"/>
    <lineage>
        <taxon>Bacteria</taxon>
        <taxon>Bacillati</taxon>
        <taxon>Bacillota</taxon>
        <taxon>Bacilli</taxon>
        <taxon>Bacillales</taxon>
        <taxon>Paenibacillaceae</taxon>
        <taxon>Paenibacillus</taxon>
    </lineage>
</organism>
<accession>A0A2Z2KEZ7</accession>
<dbReference type="KEGG" id="pdh:B9T62_18035"/>
<evidence type="ECO:0000313" key="2">
    <source>
        <dbReference type="Proteomes" id="UP000249890"/>
    </source>
</evidence>
<name>A0A2Z2KEZ7_9BACL</name>
<proteinExistence type="predicted"/>
<dbReference type="Gene3D" id="3.90.1200.10">
    <property type="match status" value="1"/>
</dbReference>
<evidence type="ECO:0000313" key="1">
    <source>
        <dbReference type="EMBL" id="ASA22515.1"/>
    </source>
</evidence>
<gene>
    <name evidence="1" type="ORF">B9T62_18035</name>
</gene>